<name>A0A2L2T6N1_9HYPO</name>
<proteinExistence type="predicted"/>
<accession>A0A2L2T6N1</accession>
<evidence type="ECO:0008006" key="3">
    <source>
        <dbReference type="Google" id="ProtNLM"/>
    </source>
</evidence>
<organism evidence="1 2">
    <name type="scientific">Fusarium venenatum</name>
    <dbReference type="NCBI Taxonomy" id="56646"/>
    <lineage>
        <taxon>Eukaryota</taxon>
        <taxon>Fungi</taxon>
        <taxon>Dikarya</taxon>
        <taxon>Ascomycota</taxon>
        <taxon>Pezizomycotina</taxon>
        <taxon>Sordariomycetes</taxon>
        <taxon>Hypocreomycetidae</taxon>
        <taxon>Hypocreales</taxon>
        <taxon>Nectriaceae</taxon>
        <taxon>Fusarium</taxon>
    </lineage>
</organism>
<dbReference type="AlphaFoldDB" id="A0A2L2T6N1"/>
<evidence type="ECO:0000313" key="2">
    <source>
        <dbReference type="Proteomes" id="UP000245910"/>
    </source>
</evidence>
<evidence type="ECO:0000313" key="1">
    <source>
        <dbReference type="EMBL" id="CEI66462.1"/>
    </source>
</evidence>
<sequence length="417" mass="47363">MVAFWRLGGGIQQCIADTLFGSNQRPSTTEPRALAKMRVHPTSTGPNLLDLPNELIYAIGAVADNRDSRSLSATCRRLQVNLTSVVWSRVKLSISLCEISNDIYTFIPYLGEHYERLGLINYLSCVYGYIYAKVVLLRREVTINFNDCDTRPPCYTGELLPMYRVADFIKAMTSLKSLSLDVRALSTDRIKTLADELCYGSRIQLRYLELRCRDNSRYLMKCFGEATNPGSFESIATPGFSSHVESLSINQPMRFAQSRSIPISINDDEIKYITERFSQLKSLVFRESICDESRFFHSYSTADEICMYGTMLGSVLKEKLPTLQRYICTIPLANLSYLVSHFFRLRPFISLVTGDHPALNEMVVIIGHMHLISWGRDSNQISLKECLGPWLFSSISTFDQTMRESRLLSTIPLSSDE</sequence>
<keyword evidence="2" id="KW-1185">Reference proteome</keyword>
<protein>
    <recommendedName>
        <fullName evidence="3">F-box domain-containing protein</fullName>
    </recommendedName>
</protein>
<dbReference type="Proteomes" id="UP000245910">
    <property type="component" value="Chromosome I"/>
</dbReference>
<dbReference type="EMBL" id="LN649229">
    <property type="protein sequence ID" value="CEI66462.1"/>
    <property type="molecule type" value="Genomic_DNA"/>
</dbReference>
<reference evidence="2" key="1">
    <citation type="submission" date="2014-10" db="EMBL/GenBank/DDBJ databases">
        <authorList>
            <person name="King R."/>
        </authorList>
    </citation>
    <scope>NUCLEOTIDE SEQUENCE [LARGE SCALE GENOMIC DNA]</scope>
    <source>
        <strain evidence="2">A3/5</strain>
    </source>
</reference>